<evidence type="ECO:0000313" key="1">
    <source>
        <dbReference type="EMBL" id="UOQ44132.1"/>
    </source>
</evidence>
<sequence length="108" mass="11717">MSYLILSTYPGKGSRNSGDDLIAKSLIKLIKGVKGRHTTVDILSLVDLELSSLPNLKKYKAILFPALRPTLQGYQAAPPKRNDVLKQAINLGVPVYAIGQDGMLIQAL</sequence>
<accession>A0ABY4EKQ9</accession>
<dbReference type="Proteomes" id="UP000831787">
    <property type="component" value="Chromosome"/>
</dbReference>
<proteinExistence type="predicted"/>
<keyword evidence="2" id="KW-1185">Reference proteome</keyword>
<dbReference type="EMBL" id="CP095073">
    <property type="protein sequence ID" value="UOQ44132.1"/>
    <property type="molecule type" value="Genomic_DNA"/>
</dbReference>
<name>A0ABY4EKQ9_9BACI</name>
<dbReference type="RefSeq" id="WP_244709844.1">
    <property type="nucleotide sequence ID" value="NZ_CP095073.1"/>
</dbReference>
<gene>
    <name evidence="1" type="ORF">MUN89_20095</name>
</gene>
<reference evidence="1 2" key="1">
    <citation type="submission" date="2022-04" db="EMBL/GenBank/DDBJ databases">
        <title>Halobacillus sp. isolated from saltern.</title>
        <authorList>
            <person name="Won M."/>
            <person name="Lee C.-M."/>
            <person name="Woen H.-Y."/>
            <person name="Kwon S.-W."/>
        </authorList>
    </citation>
    <scope>NUCLEOTIDE SEQUENCE [LARGE SCALE GENOMIC DNA]</scope>
    <source>
        <strain evidence="1 2">SSBR10-3</strain>
    </source>
</reference>
<evidence type="ECO:0000313" key="2">
    <source>
        <dbReference type="Proteomes" id="UP000831787"/>
    </source>
</evidence>
<protein>
    <submittedName>
        <fullName evidence="1">Uncharacterized protein</fullName>
    </submittedName>
</protein>
<organism evidence="1 2">
    <name type="scientific">Halobacillus salinarum</name>
    <dbReference type="NCBI Taxonomy" id="2932257"/>
    <lineage>
        <taxon>Bacteria</taxon>
        <taxon>Bacillati</taxon>
        <taxon>Bacillota</taxon>
        <taxon>Bacilli</taxon>
        <taxon>Bacillales</taxon>
        <taxon>Bacillaceae</taxon>
        <taxon>Halobacillus</taxon>
    </lineage>
</organism>